<dbReference type="PANTHER" id="PTHR43602">
    <property type="match status" value="1"/>
</dbReference>
<evidence type="ECO:0000256" key="1">
    <source>
        <dbReference type="ARBA" id="ARBA00005254"/>
    </source>
</evidence>
<proteinExistence type="inferred from homology"/>
<dbReference type="PANTHER" id="PTHR43602:SF1">
    <property type="entry name" value="ENOYL-COA HYDRATASE DOMAIN-CONTAINING PROTEIN 3, MITOCHONDRIAL"/>
    <property type="match status" value="1"/>
</dbReference>
<dbReference type="Gene3D" id="3.90.226.10">
    <property type="entry name" value="2-enoyl-CoA Hydratase, Chain A, domain 1"/>
    <property type="match status" value="1"/>
</dbReference>
<dbReference type="RefSeq" id="WP_130629783.1">
    <property type="nucleotide sequence ID" value="NZ_CP036164.1"/>
</dbReference>
<keyword evidence="2" id="KW-0276">Fatty acid metabolism</keyword>
<sequence length="259" mass="27823">MATPLVTVETTDTVTTITIEQPQTRNALSLPVMEAVIDALEEVARRTDVHAVVLATAGHVFSSGHNLAEVRAADRQEQQRIFSVCSRMMLLVQQIPQPVIARVQGVATAAGCQLVASCDLAVAAESARFATPGVRIGLFCSTPMVALSRAVPRKQAMRMLLTGEMVPADRALAMGLVSDVVPDEDLVTATAELARTVATASSATVAIGKRAFYDQIDLPIEAAYEQMTQVMVDNSLTPDAREGIGAFLDKREPQWQHRV</sequence>
<dbReference type="EMBL" id="CP036164">
    <property type="protein sequence ID" value="QBF46565.1"/>
    <property type="molecule type" value="Genomic_DNA"/>
</dbReference>
<evidence type="ECO:0000313" key="8">
    <source>
        <dbReference type="Proteomes" id="UP000290408"/>
    </source>
</evidence>
<gene>
    <name evidence="7" type="ORF">EXU32_10050</name>
</gene>
<evidence type="ECO:0000313" key="7">
    <source>
        <dbReference type="EMBL" id="QBF46565.1"/>
    </source>
</evidence>
<accession>A0A4P6MXC0</accession>
<evidence type="ECO:0000256" key="4">
    <source>
        <dbReference type="ARBA" id="ARBA00023098"/>
    </source>
</evidence>
<evidence type="ECO:0000256" key="6">
    <source>
        <dbReference type="ARBA" id="ARBA00040545"/>
    </source>
</evidence>
<evidence type="ECO:0000256" key="5">
    <source>
        <dbReference type="ARBA" id="ARBA00037410"/>
    </source>
</evidence>
<keyword evidence="3" id="KW-0809">Transit peptide</keyword>
<dbReference type="Pfam" id="PF00378">
    <property type="entry name" value="ECH_1"/>
    <property type="match status" value="1"/>
</dbReference>
<comment type="function">
    <text evidence="5">May play a role in fatty acid biosynthesis and insulin sensitivity.</text>
</comment>
<organism evidence="7 8">
    <name type="scientific">Janibacter limosus</name>
    <dbReference type="NCBI Taxonomy" id="53458"/>
    <lineage>
        <taxon>Bacteria</taxon>
        <taxon>Bacillati</taxon>
        <taxon>Actinomycetota</taxon>
        <taxon>Actinomycetes</taxon>
        <taxon>Micrococcales</taxon>
        <taxon>Intrasporangiaceae</taxon>
        <taxon>Janibacter</taxon>
    </lineage>
</organism>
<keyword evidence="4" id="KW-0443">Lipid metabolism</keyword>
<comment type="similarity">
    <text evidence="1">Belongs to the enoyl-CoA hydratase/isomerase family.</text>
</comment>
<dbReference type="STRING" id="1216970.GCA_001570985_03104"/>
<dbReference type="NCBIfam" id="NF006008">
    <property type="entry name" value="PRK08139.1"/>
    <property type="match status" value="1"/>
</dbReference>
<dbReference type="InterPro" id="IPR029045">
    <property type="entry name" value="ClpP/crotonase-like_dom_sf"/>
</dbReference>
<dbReference type="InterPro" id="IPR052377">
    <property type="entry name" value="Mitochondrial_ECH-domain"/>
</dbReference>
<dbReference type="CDD" id="cd06558">
    <property type="entry name" value="crotonase-like"/>
    <property type="match status" value="1"/>
</dbReference>
<dbReference type="Gene3D" id="1.10.12.10">
    <property type="entry name" value="Lyase 2-enoyl-coa Hydratase, Chain A, domain 2"/>
    <property type="match status" value="1"/>
</dbReference>
<dbReference type="KEGG" id="jli:EXU32_10050"/>
<protein>
    <recommendedName>
        <fullName evidence="6">Enoyl-CoA hydratase domain-containing protein 3, mitochondrial</fullName>
    </recommendedName>
</protein>
<dbReference type="SUPFAM" id="SSF52096">
    <property type="entry name" value="ClpP/crotonase"/>
    <property type="match status" value="1"/>
</dbReference>
<keyword evidence="8" id="KW-1185">Reference proteome</keyword>
<name>A0A4P6MXC0_9MICO</name>
<dbReference type="InterPro" id="IPR014748">
    <property type="entry name" value="Enoyl-CoA_hydra_C"/>
</dbReference>
<keyword evidence="7" id="KW-0456">Lyase</keyword>
<reference evidence="7 8" key="1">
    <citation type="submission" date="2019-02" db="EMBL/GenBank/DDBJ databases">
        <title>Genomic data mining of an Antarctic deep-sea actinobacterium, Janibacterlimosus P3-3-X1.</title>
        <authorList>
            <person name="Liao L."/>
            <person name="Chen B."/>
        </authorList>
    </citation>
    <scope>NUCLEOTIDE SEQUENCE [LARGE SCALE GENOMIC DNA]</scope>
    <source>
        <strain evidence="7 8">P3-3-X1</strain>
    </source>
</reference>
<dbReference type="GO" id="GO:0016836">
    <property type="term" value="F:hydro-lyase activity"/>
    <property type="evidence" value="ECO:0007669"/>
    <property type="project" value="TreeGrafter"/>
</dbReference>
<dbReference type="AlphaFoldDB" id="A0A4P6MXC0"/>
<dbReference type="InterPro" id="IPR001753">
    <property type="entry name" value="Enoyl-CoA_hydra/iso"/>
</dbReference>
<evidence type="ECO:0000256" key="2">
    <source>
        <dbReference type="ARBA" id="ARBA00022832"/>
    </source>
</evidence>
<dbReference type="GO" id="GO:0006631">
    <property type="term" value="P:fatty acid metabolic process"/>
    <property type="evidence" value="ECO:0007669"/>
    <property type="project" value="UniProtKB-KW"/>
</dbReference>
<dbReference type="Proteomes" id="UP000290408">
    <property type="component" value="Chromosome"/>
</dbReference>
<evidence type="ECO:0000256" key="3">
    <source>
        <dbReference type="ARBA" id="ARBA00022946"/>
    </source>
</evidence>
<dbReference type="OrthoDB" id="8452484at2"/>